<organism evidence="5 6">
    <name type="scientific">Venturia inaequalis</name>
    <name type="common">Apple scab fungus</name>
    <dbReference type="NCBI Taxonomy" id="5025"/>
    <lineage>
        <taxon>Eukaryota</taxon>
        <taxon>Fungi</taxon>
        <taxon>Dikarya</taxon>
        <taxon>Ascomycota</taxon>
        <taxon>Pezizomycotina</taxon>
        <taxon>Dothideomycetes</taxon>
        <taxon>Pleosporomycetidae</taxon>
        <taxon>Venturiales</taxon>
        <taxon>Venturiaceae</taxon>
        <taxon>Venturia</taxon>
    </lineage>
</organism>
<comment type="similarity">
    <text evidence="3">Belongs to the ustYa family.</text>
</comment>
<dbReference type="GO" id="GO:0043386">
    <property type="term" value="P:mycotoxin biosynthetic process"/>
    <property type="evidence" value="ECO:0007669"/>
    <property type="project" value="InterPro"/>
</dbReference>
<comment type="pathway">
    <text evidence="1">Mycotoxin biosynthesis.</text>
</comment>
<keyword evidence="2" id="KW-0560">Oxidoreductase</keyword>
<sequence length="289" mass="32797">MDELKSKMQNTDYYDTESEDQTSEEAGFLGTHQHPKSRNPRWWWLPYLRISLDLVPVTILILLSAMGAIQNPYAKDDKYGPTIARKNVILGNSAGFGPDVVYNNHEMLWNKTEMSRVHRNWQPLFGKGRGYVHVRPKDNFKVLHPPFVMVDVLEQGDRYEGYIIAMYHQLHCLSILTTSMGTSRTDWLAMDPKIVEHRSHCVEYLRQSIICNGDTTLEGETGAWATSTGWGQTHSCVNFDALTEWADGRAIWDLTGELLPLSFDPLEVVVGGDGGEGMVMDGEREGRDF</sequence>
<dbReference type="AlphaFoldDB" id="A0A8H3V5R2"/>
<accession>A0A8H3V5R2</accession>
<dbReference type="Proteomes" id="UP000447873">
    <property type="component" value="Unassembled WGS sequence"/>
</dbReference>
<evidence type="ECO:0000256" key="1">
    <source>
        <dbReference type="ARBA" id="ARBA00004685"/>
    </source>
</evidence>
<name>A0A8H3V5R2_VENIN</name>
<evidence type="ECO:0000256" key="3">
    <source>
        <dbReference type="ARBA" id="ARBA00035112"/>
    </source>
</evidence>
<reference evidence="5 6" key="1">
    <citation type="submission" date="2018-12" db="EMBL/GenBank/DDBJ databases">
        <title>Venturia inaequalis Genome Resource.</title>
        <authorList>
            <person name="Lichtner F.J."/>
        </authorList>
    </citation>
    <scope>NUCLEOTIDE SEQUENCE [LARGE SCALE GENOMIC DNA]</scope>
    <source>
        <strain evidence="5 6">120213</strain>
    </source>
</reference>
<dbReference type="Pfam" id="PF11807">
    <property type="entry name" value="UstYa"/>
    <property type="match status" value="1"/>
</dbReference>
<dbReference type="EMBL" id="WNWS01000083">
    <property type="protein sequence ID" value="KAE9981900.1"/>
    <property type="molecule type" value="Genomic_DNA"/>
</dbReference>
<protein>
    <submittedName>
        <fullName evidence="5">Uncharacterized protein</fullName>
    </submittedName>
</protein>
<evidence type="ECO:0000313" key="6">
    <source>
        <dbReference type="Proteomes" id="UP000447873"/>
    </source>
</evidence>
<gene>
    <name evidence="5" type="ORF">EG328_011356</name>
</gene>
<evidence type="ECO:0000256" key="2">
    <source>
        <dbReference type="ARBA" id="ARBA00023002"/>
    </source>
</evidence>
<dbReference type="PANTHER" id="PTHR33365:SF11">
    <property type="entry name" value="TAT PATHWAY SIGNAL SEQUENCE"/>
    <property type="match status" value="1"/>
</dbReference>
<dbReference type="PANTHER" id="PTHR33365">
    <property type="entry name" value="YALI0B05434P"/>
    <property type="match status" value="1"/>
</dbReference>
<dbReference type="GO" id="GO:0016491">
    <property type="term" value="F:oxidoreductase activity"/>
    <property type="evidence" value="ECO:0007669"/>
    <property type="project" value="UniProtKB-KW"/>
</dbReference>
<feature type="region of interest" description="Disordered" evidence="4">
    <location>
        <begin position="1"/>
        <end position="37"/>
    </location>
</feature>
<feature type="compositionally biased region" description="Acidic residues" evidence="4">
    <location>
        <begin position="14"/>
        <end position="23"/>
    </location>
</feature>
<dbReference type="InterPro" id="IPR021765">
    <property type="entry name" value="UstYa-like"/>
</dbReference>
<comment type="caution">
    <text evidence="5">The sequence shown here is derived from an EMBL/GenBank/DDBJ whole genome shotgun (WGS) entry which is preliminary data.</text>
</comment>
<evidence type="ECO:0000313" key="5">
    <source>
        <dbReference type="EMBL" id="KAE9981900.1"/>
    </source>
</evidence>
<evidence type="ECO:0000256" key="4">
    <source>
        <dbReference type="SAM" id="MobiDB-lite"/>
    </source>
</evidence>
<proteinExistence type="inferred from homology"/>